<dbReference type="GeneID" id="24109856"/>
<dbReference type="AlphaFoldDB" id="R9PFX0"/>
<dbReference type="HOGENOM" id="CLU_2062522_0_0_1"/>
<feature type="region of interest" description="Disordered" evidence="1">
    <location>
        <begin position="95"/>
        <end position="119"/>
    </location>
</feature>
<evidence type="ECO:0000256" key="1">
    <source>
        <dbReference type="SAM" id="MobiDB-lite"/>
    </source>
</evidence>
<organism evidence="2 3">
    <name type="scientific">Pseudozyma hubeiensis (strain SY62)</name>
    <name type="common">Yeast</name>
    <dbReference type="NCBI Taxonomy" id="1305764"/>
    <lineage>
        <taxon>Eukaryota</taxon>
        <taxon>Fungi</taxon>
        <taxon>Dikarya</taxon>
        <taxon>Basidiomycota</taxon>
        <taxon>Ustilaginomycotina</taxon>
        <taxon>Ustilaginomycetes</taxon>
        <taxon>Ustilaginales</taxon>
        <taxon>Ustilaginaceae</taxon>
        <taxon>Pseudozyma</taxon>
    </lineage>
</organism>
<proteinExistence type="predicted"/>
<name>R9PFX0_PSEHS</name>
<gene>
    <name evidence="2" type="ORF">PHSY_004574</name>
</gene>
<dbReference type="EMBL" id="DF238808">
    <property type="protein sequence ID" value="GAC96990.1"/>
    <property type="molecule type" value="Genomic_DNA"/>
</dbReference>
<reference evidence="3" key="1">
    <citation type="journal article" date="2013" name="Genome Announc.">
        <title>Draft genome sequence of the basidiomycetous yeast-like fungus Pseudozyma hubeiensis SY62, which produces an abundant amount of the biosurfactant mannosylerythritol lipids.</title>
        <authorList>
            <person name="Konishi M."/>
            <person name="Hatada Y."/>
            <person name="Horiuchi J."/>
        </authorList>
    </citation>
    <scope>NUCLEOTIDE SEQUENCE [LARGE SCALE GENOMIC DNA]</scope>
    <source>
        <strain evidence="3">SY62</strain>
    </source>
</reference>
<keyword evidence="3" id="KW-1185">Reference proteome</keyword>
<evidence type="ECO:0000313" key="2">
    <source>
        <dbReference type="EMBL" id="GAC96990.1"/>
    </source>
</evidence>
<evidence type="ECO:0000313" key="3">
    <source>
        <dbReference type="Proteomes" id="UP000014071"/>
    </source>
</evidence>
<sequence length="119" mass="12804">MQIAGLGRESARLAGKAVSQNDFCCWSGTDRARAQAARRTCTSHRVLQLNAIVDQAKDSMELPRNSIDVASSIIDSGTVLRRDDVHPALAFSPCRNGKGGEFQQRSSGEGAQEMVIGNE</sequence>
<protein>
    <submittedName>
        <fullName evidence="2">Cytokinesis regulator</fullName>
    </submittedName>
</protein>
<accession>R9PFX0</accession>
<dbReference type="Proteomes" id="UP000014071">
    <property type="component" value="Unassembled WGS sequence"/>
</dbReference>
<dbReference type="RefSeq" id="XP_012190577.1">
    <property type="nucleotide sequence ID" value="XM_012335187.1"/>
</dbReference>